<dbReference type="RefSeq" id="WP_036213612.1">
    <property type="nucleotide sequence ID" value="NZ_AVPT01000046.1"/>
</dbReference>
<dbReference type="EMBL" id="AVPT01000046">
    <property type="protein sequence ID" value="KGM53327.1"/>
    <property type="molecule type" value="Genomic_DNA"/>
</dbReference>
<accession>A0A0A0EW06</accession>
<gene>
    <name evidence="1" type="ORF">N799_11865</name>
</gene>
<dbReference type="OrthoDB" id="6194710at2"/>
<evidence type="ECO:0000313" key="2">
    <source>
        <dbReference type="Proteomes" id="UP000029989"/>
    </source>
</evidence>
<protein>
    <submittedName>
        <fullName evidence="1">Uncharacterized protein</fullName>
    </submittedName>
</protein>
<comment type="caution">
    <text evidence="1">The sequence shown here is derived from an EMBL/GenBank/DDBJ whole genome shotgun (WGS) entry which is preliminary data.</text>
</comment>
<name>A0A0A0EW06_9GAMM</name>
<keyword evidence="2" id="KW-1185">Reference proteome</keyword>
<proteinExistence type="predicted"/>
<dbReference type="Proteomes" id="UP000029989">
    <property type="component" value="Unassembled WGS sequence"/>
</dbReference>
<sequence>MSQTPQLHVLGALALELTGSAPVARDALAQAGAGDLAALVARDLAKFAPAAARLELVTVGAHYDPVELLRPGWPLHRELDQLAARAPRNGIARDEGRVIAFGSHAEKLPGALSPSPDFAGGPLRLVPFLLGGPDEVVATVGDAFERDLIETGMAGADTALAAQEAFGLQVEHARYLTVHDLAAMTAMQYEHAGLAALWPVLETALLQPDGEAWLDQPPEPLVHYTGGEARIALFSPAAWRQRYAADADGDSEQAREQLQRQHQHFEIRQRQIAAVLGAHGVTVNFVHCERDEEDGRDALS</sequence>
<dbReference type="AlphaFoldDB" id="A0A0A0EW06"/>
<dbReference type="eggNOG" id="ENOG50307DX">
    <property type="taxonomic scope" value="Bacteria"/>
</dbReference>
<organism evidence="1 2">
    <name type="scientific">Lysobacter arseniciresistens ZS79</name>
    <dbReference type="NCBI Taxonomy" id="913325"/>
    <lineage>
        <taxon>Bacteria</taxon>
        <taxon>Pseudomonadati</taxon>
        <taxon>Pseudomonadota</taxon>
        <taxon>Gammaproteobacteria</taxon>
        <taxon>Lysobacterales</taxon>
        <taxon>Lysobacteraceae</taxon>
        <taxon>Novilysobacter</taxon>
    </lineage>
</organism>
<evidence type="ECO:0000313" key="1">
    <source>
        <dbReference type="EMBL" id="KGM53327.1"/>
    </source>
</evidence>
<reference evidence="1 2" key="1">
    <citation type="journal article" date="2015" name="Stand. Genomic Sci.">
        <title>Genomic information of the arsenic-resistant bacterium Lysobacter arseniciresistens type strain ZS79(T) and comparison of Lysobacter draft genomes.</title>
        <authorList>
            <person name="Liu L."/>
            <person name="Zhang S."/>
            <person name="Luo M."/>
            <person name="Wang G."/>
        </authorList>
    </citation>
    <scope>NUCLEOTIDE SEQUENCE [LARGE SCALE GENOMIC DNA]</scope>
    <source>
        <strain evidence="1 2">ZS79</strain>
    </source>
</reference>